<feature type="region of interest" description="Disordered" evidence="1">
    <location>
        <begin position="296"/>
        <end position="327"/>
    </location>
</feature>
<evidence type="ECO:0000256" key="2">
    <source>
        <dbReference type="SAM" id="Phobius"/>
    </source>
</evidence>
<dbReference type="OrthoDB" id="4549522at2"/>
<dbReference type="EMBL" id="OBEG01000003">
    <property type="protein sequence ID" value="SNY83479.1"/>
    <property type="molecule type" value="Genomic_DNA"/>
</dbReference>
<dbReference type="STRING" id="1379680.GCA_001612615_03941"/>
<dbReference type="RefSeq" id="WP_097245786.1">
    <property type="nucleotide sequence ID" value="NZ_OBEG01000003.1"/>
</dbReference>
<protein>
    <submittedName>
        <fullName evidence="3">Uncharacterized protein</fullName>
    </submittedName>
</protein>
<accession>A0A285LES3</accession>
<organism evidence="3 4">
    <name type="scientific">Nocardia amikacinitolerans</name>
    <dbReference type="NCBI Taxonomy" id="756689"/>
    <lineage>
        <taxon>Bacteria</taxon>
        <taxon>Bacillati</taxon>
        <taxon>Actinomycetota</taxon>
        <taxon>Actinomycetes</taxon>
        <taxon>Mycobacteriales</taxon>
        <taxon>Nocardiaceae</taxon>
        <taxon>Nocardia</taxon>
    </lineage>
</organism>
<proteinExistence type="predicted"/>
<keyword evidence="4" id="KW-1185">Reference proteome</keyword>
<keyword evidence="2" id="KW-0472">Membrane</keyword>
<name>A0A285LES3_9NOCA</name>
<dbReference type="Proteomes" id="UP000219565">
    <property type="component" value="Unassembled WGS sequence"/>
</dbReference>
<evidence type="ECO:0000256" key="1">
    <source>
        <dbReference type="SAM" id="MobiDB-lite"/>
    </source>
</evidence>
<evidence type="ECO:0000313" key="3">
    <source>
        <dbReference type="EMBL" id="SNY83479.1"/>
    </source>
</evidence>
<evidence type="ECO:0000313" key="4">
    <source>
        <dbReference type="Proteomes" id="UP000219565"/>
    </source>
</evidence>
<keyword evidence="2" id="KW-0812">Transmembrane</keyword>
<keyword evidence="2" id="KW-1133">Transmembrane helix</keyword>
<sequence>MADLPPDLFDADWAREAERRALRDHRRATRAHKARRLIRPSRGALLSTLALSLAVVLLWAGFTFLDGTAPSASAPAATTSSTSTAPLRKNADIDPTRPFADTPAAMWREGAGGIEPPPAYPVGRYSAEQVGQFMERVRQLIITARLDRTVLETGDLSPVLALLAPHMVERLAEELAPGHERESWYVAERIAPDFRLLPVQPRVIGSMTPTINDKDELAIRTNYLVAYAFEAPDPAKLDGPMDIVALVRQEIEFRWIDDPKYAADSMGIWYGEVDGFNYSVGCAQLHLGLLAPSYSNPPGTGSATPPARRSEEYFDPNIPMPNEDGCP</sequence>
<feature type="region of interest" description="Disordered" evidence="1">
    <location>
        <begin position="71"/>
        <end position="101"/>
    </location>
</feature>
<feature type="transmembrane region" description="Helical" evidence="2">
    <location>
        <begin position="43"/>
        <end position="65"/>
    </location>
</feature>
<gene>
    <name evidence="3" type="ORF">SAMN04244553_3535</name>
</gene>
<reference evidence="3 4" key="1">
    <citation type="submission" date="2017-09" db="EMBL/GenBank/DDBJ databases">
        <authorList>
            <person name="Ehlers B."/>
            <person name="Leendertz F.H."/>
        </authorList>
    </citation>
    <scope>NUCLEOTIDE SEQUENCE [LARGE SCALE GENOMIC DNA]</scope>
    <source>
        <strain evidence="3 4">DSM 45537</strain>
    </source>
</reference>
<feature type="compositionally biased region" description="Low complexity" evidence="1">
    <location>
        <begin position="71"/>
        <end position="86"/>
    </location>
</feature>
<dbReference type="AlphaFoldDB" id="A0A285LES3"/>